<dbReference type="RefSeq" id="WP_104993793.1">
    <property type="nucleotide sequence ID" value="NZ_CP025494.1"/>
</dbReference>
<accession>A0A2L1J608</accession>
<reference evidence="2 3" key="1">
    <citation type="submission" date="2017-12" db="EMBL/GenBank/DDBJ databases">
        <title>Genome sequence of Pseudomonas palleroniana MAB3.</title>
        <authorList>
            <person name="Nascimento F.X."/>
        </authorList>
    </citation>
    <scope>NUCLEOTIDE SEQUENCE [LARGE SCALE GENOMIC DNA]</scope>
    <source>
        <strain evidence="2 3">MAB3</strain>
    </source>
</reference>
<feature type="signal peptide" evidence="1">
    <location>
        <begin position="1"/>
        <end position="26"/>
    </location>
</feature>
<organism evidence="2 3">
    <name type="scientific">Pseudomonas palleroniana</name>
    <dbReference type="NCBI Taxonomy" id="191390"/>
    <lineage>
        <taxon>Bacteria</taxon>
        <taxon>Pseudomonadati</taxon>
        <taxon>Pseudomonadota</taxon>
        <taxon>Gammaproteobacteria</taxon>
        <taxon>Pseudomonadales</taxon>
        <taxon>Pseudomonadaceae</taxon>
        <taxon>Pseudomonas</taxon>
    </lineage>
</organism>
<protein>
    <submittedName>
        <fullName evidence="2">DUF1264 domain-containing protein</fullName>
    </submittedName>
</protein>
<dbReference type="PANTHER" id="PTHR31360:SF0">
    <property type="entry name" value="OIL BODY-ASSOCIATED PROTEIN 1B"/>
    <property type="match status" value="1"/>
</dbReference>
<dbReference type="InterPro" id="IPR010686">
    <property type="entry name" value="OBAP-like"/>
</dbReference>
<gene>
    <name evidence="2" type="ORF">CYL20_04835</name>
</gene>
<evidence type="ECO:0000313" key="2">
    <source>
        <dbReference type="EMBL" id="AVE03896.1"/>
    </source>
</evidence>
<dbReference type="AlphaFoldDB" id="A0A2L1J608"/>
<dbReference type="Pfam" id="PF06884">
    <property type="entry name" value="DUF1264"/>
    <property type="match status" value="1"/>
</dbReference>
<feature type="chain" id="PRO_5014921239" evidence="1">
    <location>
        <begin position="27"/>
        <end position="254"/>
    </location>
</feature>
<evidence type="ECO:0000313" key="3">
    <source>
        <dbReference type="Proteomes" id="UP000237830"/>
    </source>
</evidence>
<name>A0A2L1J608_9PSED</name>
<keyword evidence="1" id="KW-0732">Signal</keyword>
<dbReference type="Proteomes" id="UP000237830">
    <property type="component" value="Chromosome"/>
</dbReference>
<evidence type="ECO:0000256" key="1">
    <source>
        <dbReference type="SAM" id="SignalP"/>
    </source>
</evidence>
<dbReference type="PANTHER" id="PTHR31360">
    <property type="match status" value="1"/>
</dbReference>
<dbReference type="EMBL" id="CP025494">
    <property type="protein sequence ID" value="AVE03896.1"/>
    <property type="molecule type" value="Genomic_DNA"/>
</dbReference>
<proteinExistence type="predicted"/>
<sequence length="254" mass="28043">MTPTQATRMAKSFSWAATFTLLGACAGNDSPSNVVAPGKPTMPSTRTLDTGAAMLQSRPPVDALNAYLDGFHFYNGHPDVQMEAHHYCAILNEEVIQCVIYDGNRKDAKLMGVEYIISEPLFNTLPAPEKALWHSHVHEVKSGQLVAPGIPEVAEHALMEKLVHTYGKTWHTWHTDLDKRLPLGVPQLMMGFTAEGQADPRMVAERDQRMRIDSAEKKQARADIIAPPIAPGADAWRQGDVIQIIDPTLKAHQH</sequence>